<evidence type="ECO:0000259" key="2">
    <source>
        <dbReference type="PROSITE" id="PS50222"/>
    </source>
</evidence>
<reference evidence="4" key="2">
    <citation type="submission" date="2020-10" db="UniProtKB">
        <authorList>
            <consortium name="WormBaseParasite"/>
        </authorList>
    </citation>
    <scope>IDENTIFICATION</scope>
</reference>
<dbReference type="InterPro" id="IPR011992">
    <property type="entry name" value="EF-hand-dom_pair"/>
</dbReference>
<dbReference type="AlphaFoldDB" id="A0A7E4VAA9"/>
<dbReference type="Gene3D" id="1.10.238.10">
    <property type="entry name" value="EF-hand"/>
    <property type="match status" value="2"/>
</dbReference>
<sequence length="310" mass="38039">MTCSSDIDENIDERFDRLDANEDGYFDFNEFLFADVCAVALRRDRFNEIDRDLTDSIDWKEWELHSMQVDMKRRRRTLHENRMMFKFLDRNKSNKLEAREIRRYVRYRRCNPTNISKYLASKGTTGLAFHEFDKFTYVVPNKMFPLGRRNRTTPKVPYYGPGNCEKPESHKMEFHRLDTNRDRKISFTEYLYFERCPILRHRRKFIRMDRNHDKKIDIHEFRYYYKERDLFWKNVYDMRMNSIVHRYDQNNDMHLDGVELRNYLLHRDIDPMNLDRFLRGNVMSPKVFADWEETLPNALFPAFPKVPKRS</sequence>
<keyword evidence="3" id="KW-1185">Reference proteome</keyword>
<evidence type="ECO:0000256" key="1">
    <source>
        <dbReference type="ARBA" id="ARBA00022837"/>
    </source>
</evidence>
<dbReference type="InterPro" id="IPR002048">
    <property type="entry name" value="EF_hand_dom"/>
</dbReference>
<feature type="domain" description="EF-hand" evidence="2">
    <location>
        <begin position="6"/>
        <end position="41"/>
    </location>
</feature>
<reference evidence="3" key="1">
    <citation type="journal article" date="2013" name="Genetics">
        <title>The draft genome and transcriptome of Panagrellus redivivus are shaped by the harsh demands of a free-living lifestyle.</title>
        <authorList>
            <person name="Srinivasan J."/>
            <person name="Dillman A.R."/>
            <person name="Macchietto M.G."/>
            <person name="Heikkinen L."/>
            <person name="Lakso M."/>
            <person name="Fracchia K.M."/>
            <person name="Antoshechkin I."/>
            <person name="Mortazavi A."/>
            <person name="Wong G."/>
            <person name="Sternberg P.W."/>
        </authorList>
    </citation>
    <scope>NUCLEOTIDE SEQUENCE [LARGE SCALE GENOMIC DNA]</scope>
    <source>
        <strain evidence="3">MT8872</strain>
    </source>
</reference>
<dbReference type="PROSITE" id="PS00018">
    <property type="entry name" value="EF_HAND_1"/>
    <property type="match status" value="2"/>
</dbReference>
<dbReference type="InterPro" id="IPR018247">
    <property type="entry name" value="EF_Hand_1_Ca_BS"/>
</dbReference>
<dbReference type="WBParaSite" id="Pan_g18547.t1">
    <property type="protein sequence ID" value="Pan_g18547.t1"/>
    <property type="gene ID" value="Pan_g18547"/>
</dbReference>
<dbReference type="PROSITE" id="PS50222">
    <property type="entry name" value="EF_HAND_2"/>
    <property type="match status" value="1"/>
</dbReference>
<organism evidence="3 4">
    <name type="scientific">Panagrellus redivivus</name>
    <name type="common">Microworm</name>
    <dbReference type="NCBI Taxonomy" id="6233"/>
    <lineage>
        <taxon>Eukaryota</taxon>
        <taxon>Metazoa</taxon>
        <taxon>Ecdysozoa</taxon>
        <taxon>Nematoda</taxon>
        <taxon>Chromadorea</taxon>
        <taxon>Rhabditida</taxon>
        <taxon>Tylenchina</taxon>
        <taxon>Panagrolaimomorpha</taxon>
        <taxon>Panagrolaimoidea</taxon>
        <taxon>Panagrolaimidae</taxon>
        <taxon>Panagrellus</taxon>
    </lineage>
</organism>
<dbReference type="Proteomes" id="UP000492821">
    <property type="component" value="Unassembled WGS sequence"/>
</dbReference>
<dbReference type="GO" id="GO:0005509">
    <property type="term" value="F:calcium ion binding"/>
    <property type="evidence" value="ECO:0007669"/>
    <property type="project" value="InterPro"/>
</dbReference>
<evidence type="ECO:0000313" key="4">
    <source>
        <dbReference type="WBParaSite" id="Pan_g18547.t1"/>
    </source>
</evidence>
<evidence type="ECO:0000313" key="3">
    <source>
        <dbReference type="Proteomes" id="UP000492821"/>
    </source>
</evidence>
<proteinExistence type="predicted"/>
<keyword evidence="1" id="KW-0106">Calcium</keyword>
<dbReference type="SUPFAM" id="SSF47473">
    <property type="entry name" value="EF-hand"/>
    <property type="match status" value="2"/>
</dbReference>
<name>A0A7E4VAA9_PANRE</name>
<accession>A0A7E4VAA9</accession>
<protein>
    <submittedName>
        <fullName evidence="4">EF-hand domain-containing protein</fullName>
    </submittedName>
</protein>